<comment type="similarity">
    <text evidence="2">Belongs to the 2H phosphoesterase superfamily. ThpR family.</text>
</comment>
<gene>
    <name evidence="4" type="primary">thpR</name>
    <name evidence="4" type="ORF">DDZ16_11845</name>
</gene>
<comment type="catalytic activity">
    <reaction evidence="2">
        <text>a 3'-end 2',3'-cyclophospho-ribonucleotide-RNA + H2O = a 3'-end 2'-phospho-ribonucleotide-RNA + H(+)</text>
        <dbReference type="Rhea" id="RHEA:11828"/>
        <dbReference type="Rhea" id="RHEA-COMP:10464"/>
        <dbReference type="Rhea" id="RHEA-COMP:17353"/>
        <dbReference type="ChEBI" id="CHEBI:15377"/>
        <dbReference type="ChEBI" id="CHEBI:15378"/>
        <dbReference type="ChEBI" id="CHEBI:83064"/>
        <dbReference type="ChEBI" id="CHEBI:173113"/>
        <dbReference type="EC" id="3.1.4.58"/>
    </reaction>
</comment>
<evidence type="ECO:0000259" key="3">
    <source>
        <dbReference type="Pfam" id="PF02834"/>
    </source>
</evidence>
<accession>A0A2U2B887</accession>
<feature type="domain" description="Phosphoesterase HXTX" evidence="3">
    <location>
        <begin position="17"/>
        <end position="94"/>
    </location>
</feature>
<dbReference type="Pfam" id="PF02834">
    <property type="entry name" value="LigT_PEase"/>
    <property type="match status" value="2"/>
</dbReference>
<dbReference type="GO" id="GO:0004113">
    <property type="term" value="F:2',3'-cyclic-nucleotide 3'-phosphodiesterase activity"/>
    <property type="evidence" value="ECO:0007669"/>
    <property type="project" value="InterPro"/>
</dbReference>
<dbReference type="Proteomes" id="UP000244956">
    <property type="component" value="Unassembled WGS sequence"/>
</dbReference>
<dbReference type="InterPro" id="IPR014051">
    <property type="entry name" value="Phosphoesterase_HXTX"/>
</dbReference>
<feature type="domain" description="Phosphoesterase HXTX" evidence="3">
    <location>
        <begin position="101"/>
        <end position="178"/>
    </location>
</feature>
<evidence type="ECO:0000313" key="4">
    <source>
        <dbReference type="EMBL" id="PWD99280.1"/>
    </source>
</evidence>
<dbReference type="HAMAP" id="MF_01940">
    <property type="entry name" value="RNA_CPDase"/>
    <property type="match status" value="1"/>
</dbReference>
<dbReference type="OrthoDB" id="9789350at2"/>
<organism evidence="4 5">
    <name type="scientific">Marinilabilia rubra</name>
    <dbReference type="NCBI Taxonomy" id="2162893"/>
    <lineage>
        <taxon>Bacteria</taxon>
        <taxon>Pseudomonadati</taxon>
        <taxon>Bacteroidota</taxon>
        <taxon>Bacteroidia</taxon>
        <taxon>Marinilabiliales</taxon>
        <taxon>Marinilabiliaceae</taxon>
        <taxon>Marinilabilia</taxon>
    </lineage>
</organism>
<dbReference type="RefSeq" id="WP_109264680.1">
    <property type="nucleotide sequence ID" value="NZ_QEWP01000008.1"/>
</dbReference>
<comment type="caution">
    <text evidence="4">The sequence shown here is derived from an EMBL/GenBank/DDBJ whole genome shotgun (WGS) entry which is preliminary data.</text>
</comment>
<protein>
    <recommendedName>
        <fullName evidence="2">RNA 2',3'-cyclic phosphodiesterase</fullName>
        <shortName evidence="2">RNA 2',3'-CPDase</shortName>
        <ecNumber evidence="2">3.1.4.58</ecNumber>
    </recommendedName>
</protein>
<keyword evidence="5" id="KW-1185">Reference proteome</keyword>
<proteinExistence type="inferred from homology"/>
<feature type="short sequence motif" description="HXTX 2" evidence="2">
    <location>
        <begin position="129"/>
        <end position="132"/>
    </location>
</feature>
<name>A0A2U2B887_9BACT</name>
<feature type="short sequence motif" description="HXTX 1" evidence="2">
    <location>
        <begin position="43"/>
        <end position="46"/>
    </location>
</feature>
<dbReference type="InterPro" id="IPR004175">
    <property type="entry name" value="RNA_CPDase"/>
</dbReference>
<dbReference type="Gene3D" id="3.90.1140.10">
    <property type="entry name" value="Cyclic phosphodiesterase"/>
    <property type="match status" value="1"/>
</dbReference>
<dbReference type="GO" id="GO:0008664">
    <property type="term" value="F:RNA 2',3'-cyclic 3'-phosphodiesterase activity"/>
    <property type="evidence" value="ECO:0007669"/>
    <property type="project" value="UniProtKB-EC"/>
</dbReference>
<dbReference type="InterPro" id="IPR009097">
    <property type="entry name" value="Cyclic_Pdiesterase"/>
</dbReference>
<evidence type="ECO:0000256" key="1">
    <source>
        <dbReference type="ARBA" id="ARBA00022801"/>
    </source>
</evidence>
<comment type="function">
    <text evidence="2">Hydrolyzes RNA 2',3'-cyclic phosphodiester to an RNA 2'-phosphomonoester.</text>
</comment>
<feature type="active site" description="Proton donor" evidence="2">
    <location>
        <position position="43"/>
    </location>
</feature>
<feature type="active site" description="Proton acceptor" evidence="2">
    <location>
        <position position="129"/>
    </location>
</feature>
<dbReference type="EMBL" id="QEWP01000008">
    <property type="protein sequence ID" value="PWD99280.1"/>
    <property type="molecule type" value="Genomic_DNA"/>
</dbReference>
<reference evidence="4 5" key="1">
    <citation type="submission" date="2018-05" db="EMBL/GenBank/DDBJ databases">
        <title>Marinilabilia rubrum sp. nov., isolated from saltern sediment.</title>
        <authorList>
            <person name="Zhang R."/>
        </authorList>
    </citation>
    <scope>NUCLEOTIDE SEQUENCE [LARGE SCALE GENOMIC DNA]</scope>
    <source>
        <strain evidence="4 5">WTE16</strain>
    </source>
</reference>
<dbReference type="PANTHER" id="PTHR35561:SF1">
    <property type="entry name" value="RNA 2',3'-CYCLIC PHOSPHODIESTERASE"/>
    <property type="match status" value="1"/>
</dbReference>
<keyword evidence="1 2" id="KW-0378">Hydrolase</keyword>
<dbReference type="PANTHER" id="PTHR35561">
    <property type="entry name" value="RNA 2',3'-CYCLIC PHOSPHODIESTERASE"/>
    <property type="match status" value="1"/>
</dbReference>
<sequence length="191" mass="21952">MSKLRTFVATPVIDIEYLKKWVFNLRKQPVSGKIKWTNPDLWHLTFKFIGDIEKGQLSSLIESMSQALDGCNAGKLHFEGAGYFGSTKNPKVIWAGVRKNEWLDYIKKQVDRGVSVLDLFIDDRPFRPHLTLARVKYLKDSRPLIEAVNGKDDSIWGDFELNRVVLYKSQLTSDGPVYSELKSFELIRDAK</sequence>
<dbReference type="EC" id="3.1.4.58" evidence="2"/>
<dbReference type="AlphaFoldDB" id="A0A2U2B887"/>
<evidence type="ECO:0000256" key="2">
    <source>
        <dbReference type="HAMAP-Rule" id="MF_01940"/>
    </source>
</evidence>
<evidence type="ECO:0000313" key="5">
    <source>
        <dbReference type="Proteomes" id="UP000244956"/>
    </source>
</evidence>
<dbReference type="SUPFAM" id="SSF55144">
    <property type="entry name" value="LigT-like"/>
    <property type="match status" value="1"/>
</dbReference>
<dbReference type="NCBIfam" id="TIGR02258">
    <property type="entry name" value="2_5_ligase"/>
    <property type="match status" value="1"/>
</dbReference>